<feature type="region of interest" description="Disordered" evidence="9">
    <location>
        <begin position="2254"/>
        <end position="2288"/>
    </location>
</feature>
<feature type="compositionally biased region" description="Basic and acidic residues" evidence="9">
    <location>
        <begin position="1385"/>
        <end position="1404"/>
    </location>
</feature>
<feature type="region of interest" description="Disordered" evidence="9">
    <location>
        <begin position="416"/>
        <end position="446"/>
    </location>
</feature>
<dbReference type="PROSITE" id="PS50016">
    <property type="entry name" value="ZF_PHD_2"/>
    <property type="match status" value="1"/>
</dbReference>
<dbReference type="InterPro" id="IPR013083">
    <property type="entry name" value="Znf_RING/FYVE/PHD"/>
</dbReference>
<keyword evidence="2" id="KW-0677">Repeat</keyword>
<feature type="region of interest" description="Disordered" evidence="9">
    <location>
        <begin position="689"/>
        <end position="759"/>
    </location>
</feature>
<dbReference type="GO" id="GO:0006357">
    <property type="term" value="P:regulation of transcription by RNA polymerase II"/>
    <property type="evidence" value="ECO:0007669"/>
    <property type="project" value="TreeGrafter"/>
</dbReference>
<evidence type="ECO:0000256" key="3">
    <source>
        <dbReference type="ARBA" id="ARBA00022771"/>
    </source>
</evidence>
<dbReference type="FunFam" id="3.30.40.10:FF:000004">
    <property type="entry name" value="Jade family PHD finger 2"/>
    <property type="match status" value="1"/>
</dbReference>
<dbReference type="CDD" id="cd15707">
    <property type="entry name" value="ePHD_RNO"/>
    <property type="match status" value="1"/>
</dbReference>
<dbReference type="InterPro" id="IPR034732">
    <property type="entry name" value="EPHD"/>
</dbReference>
<dbReference type="GO" id="GO:0008270">
    <property type="term" value="F:zinc ion binding"/>
    <property type="evidence" value="ECO:0007669"/>
    <property type="project" value="UniProtKB-KW"/>
</dbReference>
<gene>
    <name evidence="12" type="primary">rno</name>
    <name evidence="14" type="synonym">LOC112684421</name>
    <name evidence="12" type="ORF">g.140989</name>
</gene>
<feature type="region of interest" description="Disordered" evidence="9">
    <location>
        <begin position="785"/>
        <end position="842"/>
    </location>
</feature>
<keyword evidence="3 8" id="KW-0863">Zinc-finger</keyword>
<dbReference type="FunFam" id="3.30.40.10:FF:000030">
    <property type="entry name" value="Protein Jade-1 isoform 1"/>
    <property type="match status" value="1"/>
</dbReference>
<dbReference type="InterPro" id="IPR019786">
    <property type="entry name" value="Zinc_finger_PHD-type_CS"/>
</dbReference>
<organism evidence="12">
    <name type="scientific">Sipha flava</name>
    <name type="common">yellow sugarcane aphid</name>
    <dbReference type="NCBI Taxonomy" id="143950"/>
    <lineage>
        <taxon>Eukaryota</taxon>
        <taxon>Metazoa</taxon>
        <taxon>Ecdysozoa</taxon>
        <taxon>Arthropoda</taxon>
        <taxon>Hexapoda</taxon>
        <taxon>Insecta</taxon>
        <taxon>Pterygota</taxon>
        <taxon>Neoptera</taxon>
        <taxon>Paraneoptera</taxon>
        <taxon>Hemiptera</taxon>
        <taxon>Sternorrhyncha</taxon>
        <taxon>Aphidomorpha</taxon>
        <taxon>Aphidoidea</taxon>
        <taxon>Aphididae</taxon>
        <taxon>Sipha</taxon>
    </lineage>
</organism>
<feature type="region of interest" description="Disordered" evidence="9">
    <location>
        <begin position="2340"/>
        <end position="2361"/>
    </location>
</feature>
<name>A0A2S2QHL1_9HEMI</name>
<dbReference type="RefSeq" id="XP_025411742.1">
    <property type="nucleotide sequence ID" value="XM_025555957.1"/>
</dbReference>
<evidence type="ECO:0000259" key="11">
    <source>
        <dbReference type="PROSITE" id="PS51805"/>
    </source>
</evidence>
<feature type="compositionally biased region" description="Low complexity" evidence="9">
    <location>
        <begin position="1792"/>
        <end position="1808"/>
    </location>
</feature>
<dbReference type="InterPro" id="IPR001965">
    <property type="entry name" value="Znf_PHD"/>
</dbReference>
<feature type="compositionally biased region" description="Basic and acidic residues" evidence="9">
    <location>
        <begin position="1884"/>
        <end position="1897"/>
    </location>
</feature>
<feature type="region of interest" description="Disordered" evidence="9">
    <location>
        <begin position="1739"/>
        <end position="1852"/>
    </location>
</feature>
<sequence>MSYRTKRQPISKDECPLPTKRRKGRPSTLQEEEEASSLDTQSGSRSDMKIPSSIYNTRTTTDAPAELFRKDLISAMKLPDSEQLSTDAYWIISDQWKQEWERGVQVPVNPDSLPGSSVQEVPVVCLQSSIKSPRRSPSSIYHSQHHEFKLPKHKYIRITKDEHFKTEEHHLSLLPLKAEKSCSYDMDDVDTAWLKLCNGERSLGGLPKIKDDQFEHVMEELEMRCWEKVQAIIKEEEGLGIEYDENVICDVCRSPDSEDGNEMVFCDNCNICVHQACYGITTIPSGSWLCRTCTLRFRPECVLCPNKNGAMKCTRSGHKWAHVSCALWIPEVSIGCVEKMEPITKISSIPPSRWALICVLCRERVGACIQCSVKTCKTAYHVTCAFKHGLEMRAIIEDESAEDGVKLRSYCQKHSVTNKKDRNSGSEDEDSTKRKRKDMTSEEKNQARAAKLQEIESEFEKHVSVIDVTQCRDVDNEGILYIYNYWVLKRRSGNNRPLLLPKSDDGDLLGRQQEQADLEKLKMFVQLRQDLERVRNLCYMVSRREKLSRNLLSLREQTFHKQVAVLSDSKLNLSSAEVSAVQEANHGPSIYDRLYSYPDAPDLSTDFETMLSRISGGASPEKSNFTGIKWPSSRDNPYKKPYVNGATRYSSMSSSSDLELKTSRLISSERSSMDEAELIKSMLNKRKLKEKRLNKKRSKTKLTTDSSTEEENEKVKPKWSSSPNKKLLQIEKQFGSDDSGDVSLPKISSKRPTKVNNIYSDSDSELSAKEDLSYALTKASVKDFSHGKSKNKIIKDKSTSLNKAKEISLEKDTKKTKKEDSKSNSTVPSELIVPQRQAAKKATESIHRVHSKHDEILNEKKSPEKLLTIHKKSPERIGSNAKSPDKPPIKVNKIKNNEKLSSVEKESDPQELFGFVPQRQAAKKAIQGIKSGMTKPVEETKVPEPIKKEEPTKSKRNTKSLSSTSSSSSSSSSSSTTSSSSSSSTSGSSSSDSDTEPEKKQKPIDHVSPLKEVCKTKSPPKAKGWLSENKPIKISSSSSSESDKDQKVIRAPDKKLKTSDRRPEHRFQDPPPKREESRRKSIGSDRCDTIQVITCGDSSVRNDGDRKSSDRDHVGTSTSQSDGFKPETKHPTHAIEDQEIEKKLKLDDGTQRVLKEDHGLNINIQEVKSKNVTPAQHASDKENKKTDELNLYLPGGHRLNDLKDEHLLSSSFLTRQDIERELVNNLDYDNKKFSKIPFNFNNHFPGGQRSIFSPQQCNKDIPDFDFDKDMLAVEQAANEEGFGLTRDTDVRNAPLSFTFNNEFLFKDDSKEVTARETLNLVEKLRLGITKKSVPLESENIEDLNDSPKVLDPPKQSESEQKTDNTLYNAYNKYQQQSNEVIDVNKVPERDKLDRSESALSDERWVPPSQRSQAESPYQDINDANRWSDSVVMPSRRSDTSNEPSPEHRDSTATESSYQPLHTFPTSVPMQIDNIQYSQYSDTSFALNQPTSNPFMPSSRNFNSQQFTLPPPFSTHSALISDLSKPLHLQTPCTAAFTSSTQNMAFTAAMISPMTHHDNFIPPFSDMNAYNDNNILICANSNNSSLQTETVIHNVLNAINQASNMDNQIPNLPISQDSRVNNSQISINHNLSPASTNDQTPVIDVLSSSNQHQEPVTSHNQIEITIAPSISNYQEPIVSQTKITDMTITSNNQLPTTNQLPESKTSISEVYIPPISQIEVSQNIIKQTPIQTPISVSQAFNQNTPSIPTPKQSPALPTTPLPERSPMSIIASSPSVTSSPHPNRTPSDKKSPSKPTRSSSRVSAQSVKSPEIIDHSPEVKKQNKRGPKPQSKTSGRGRGRGRGRSSNHFADYNPAVSKLAGTAYDLDFVEEFDNDNNGRLENLRAMRERKKSDVKADSKSPVSPKVQSSPNNYRRKHASVKELKPPSPIIEINTEDTSAQIRIDELSPMLPGPVDMRTYNSYDNVTSYSENMYDTNTIVDDKVTDNVNTSKDDLQSFSKSTVKDKDIDDQFKLIDDQIKIVKAPLPVKKDPIASSTVLQNESRNQLKVKIKGPFLNAGYNNVQNQPILPTIDTSAISMNIPSHSVPPSEAASVPSNFRQMRKKELLRQYCNQQDNIEQTTNHPIVPPLSRNVITIPKAVASMTTIPTKEDYKAVVDANMEKKRTKYGFDDPKSNYINNIRKGEAITPKLKIKIGGQQPMVTTMEEKRSLRPPKKRICDTQNDETNHLIAPTMEQLRRDSMKFRRKVIARFEEDALESTSVPVTPTPKIKKKRRSSPSVSRKKKSRTNKEMVQVIEAKESTPKLIIRFSKASPDEAEVSAVTEPQKATPIKLKISRCKEGYVMKPPSNQATTDTSINNNCEVR</sequence>
<feature type="compositionally biased region" description="Polar residues" evidence="9">
    <location>
        <begin position="2344"/>
        <end position="2361"/>
    </location>
</feature>
<protein>
    <recommendedName>
        <fullName evidence="7">PHD finger protein rhinoceros</fullName>
    </recommendedName>
</protein>
<feature type="compositionally biased region" description="Basic and acidic residues" evidence="9">
    <location>
        <begin position="936"/>
        <end position="953"/>
    </location>
</feature>
<feature type="compositionally biased region" description="Low complexity" evidence="9">
    <location>
        <begin position="1767"/>
        <end position="1779"/>
    </location>
</feature>
<feature type="compositionally biased region" description="Basic and acidic residues" evidence="9">
    <location>
        <begin position="1810"/>
        <end position="1820"/>
    </location>
</feature>
<dbReference type="PROSITE" id="PS51805">
    <property type="entry name" value="EPHD"/>
    <property type="match status" value="1"/>
</dbReference>
<evidence type="ECO:0000256" key="7">
    <source>
        <dbReference type="ARBA" id="ARBA00068706"/>
    </source>
</evidence>
<evidence type="ECO:0000256" key="5">
    <source>
        <dbReference type="ARBA" id="ARBA00038371"/>
    </source>
</evidence>
<dbReference type="InterPro" id="IPR019542">
    <property type="entry name" value="Enhancer_polycomb-like_N"/>
</dbReference>
<evidence type="ECO:0000256" key="1">
    <source>
        <dbReference type="ARBA" id="ARBA00022723"/>
    </source>
</evidence>
<feature type="region of interest" description="Disordered" evidence="9">
    <location>
        <begin position="870"/>
        <end position="1149"/>
    </location>
</feature>
<evidence type="ECO:0000313" key="12">
    <source>
        <dbReference type="EMBL" id="MBY77183.1"/>
    </source>
</evidence>
<dbReference type="PANTHER" id="PTHR13793:SF160">
    <property type="entry name" value="PHD FINGER PROTEIN RHINOCEROS"/>
    <property type="match status" value="1"/>
</dbReference>
<dbReference type="Pfam" id="PF10513">
    <property type="entry name" value="EPL1"/>
    <property type="match status" value="1"/>
</dbReference>
<feature type="domain" description="PHD-type" evidence="10">
    <location>
        <begin position="246"/>
        <end position="296"/>
    </location>
</feature>
<feature type="compositionally biased region" description="Basic residues" evidence="9">
    <location>
        <begin position="1834"/>
        <end position="1844"/>
    </location>
</feature>
<dbReference type="InterPro" id="IPR050701">
    <property type="entry name" value="Histone_Mod_Regulator"/>
</dbReference>
<evidence type="ECO:0000256" key="8">
    <source>
        <dbReference type="PROSITE-ProRule" id="PRU00146"/>
    </source>
</evidence>
<dbReference type="Gene3D" id="3.30.40.10">
    <property type="entry name" value="Zinc/RING finger domain, C3HC4 (zinc finger)"/>
    <property type="match status" value="2"/>
</dbReference>
<feature type="region of interest" description="Disordered" evidence="9">
    <location>
        <begin position="1884"/>
        <end position="1921"/>
    </location>
</feature>
<feature type="compositionally biased region" description="Basic residues" evidence="9">
    <location>
        <begin position="689"/>
        <end position="700"/>
    </location>
</feature>
<feature type="compositionally biased region" description="Basic residues" evidence="9">
    <location>
        <begin position="2266"/>
        <end position="2284"/>
    </location>
</feature>
<feature type="region of interest" description="Disordered" evidence="9">
    <location>
        <begin position="1165"/>
        <end position="1184"/>
    </location>
</feature>
<keyword evidence="4" id="KW-0862">Zinc</keyword>
<proteinExistence type="inferred from homology"/>
<dbReference type="EMBL" id="GGMS01007980">
    <property type="protein sequence ID" value="MBY77183.1"/>
    <property type="molecule type" value="Transcribed_RNA"/>
</dbReference>
<dbReference type="Proteomes" id="UP000694846">
    <property type="component" value="Unplaced"/>
</dbReference>
<feature type="compositionally biased region" description="Polar residues" evidence="9">
    <location>
        <begin position="1165"/>
        <end position="1176"/>
    </location>
</feature>
<keyword evidence="1" id="KW-0479">Metal-binding</keyword>
<feature type="region of interest" description="Disordered" evidence="9">
    <location>
        <begin position="1378"/>
        <end position="1460"/>
    </location>
</feature>
<reference evidence="14" key="2">
    <citation type="submission" date="2025-04" db="UniProtKB">
        <authorList>
            <consortium name="RefSeq"/>
        </authorList>
    </citation>
    <scope>IDENTIFICATION</scope>
    <source>
        <tissue evidence="14">Whole body</tissue>
    </source>
</reference>
<feature type="compositionally biased region" description="Low complexity" evidence="9">
    <location>
        <begin position="960"/>
        <end position="992"/>
    </location>
</feature>
<dbReference type="InterPro" id="IPR011011">
    <property type="entry name" value="Znf_FYVE_PHD"/>
</dbReference>
<evidence type="ECO:0000313" key="13">
    <source>
        <dbReference type="Proteomes" id="UP000694846"/>
    </source>
</evidence>
<comment type="similarity">
    <text evidence="5">Belongs to the JADE family.</text>
</comment>
<feature type="compositionally biased region" description="Polar residues" evidence="9">
    <location>
        <begin position="1739"/>
        <end position="1755"/>
    </location>
</feature>
<dbReference type="SUPFAM" id="SSF57903">
    <property type="entry name" value="FYVE/PHD zinc finger"/>
    <property type="match status" value="1"/>
</dbReference>
<feature type="region of interest" description="Disordered" evidence="9">
    <location>
        <begin position="1338"/>
        <end position="1363"/>
    </location>
</feature>
<evidence type="ECO:0000256" key="6">
    <source>
        <dbReference type="ARBA" id="ARBA00055261"/>
    </source>
</evidence>
<dbReference type="CDD" id="cd15573">
    <property type="entry name" value="PHD_JADE"/>
    <property type="match status" value="1"/>
</dbReference>
<dbReference type="PANTHER" id="PTHR13793">
    <property type="entry name" value="PHD FINGER PROTEINS"/>
    <property type="match status" value="1"/>
</dbReference>
<dbReference type="Pfam" id="PF13832">
    <property type="entry name" value="zf-HC5HC2H_2"/>
    <property type="match status" value="1"/>
</dbReference>
<evidence type="ECO:0000256" key="9">
    <source>
        <dbReference type="SAM" id="MobiDB-lite"/>
    </source>
</evidence>
<feature type="compositionally biased region" description="Basic and acidic residues" evidence="9">
    <location>
        <begin position="1435"/>
        <end position="1451"/>
    </location>
</feature>
<feature type="compositionally biased region" description="Basic and acidic residues" evidence="9">
    <location>
        <begin position="1041"/>
        <end position="1088"/>
    </location>
</feature>
<feature type="compositionally biased region" description="Low complexity" evidence="9">
    <location>
        <begin position="1898"/>
        <end position="1909"/>
    </location>
</feature>
<reference evidence="12" key="1">
    <citation type="submission" date="2018-04" db="EMBL/GenBank/DDBJ databases">
        <title>Transcriptome assembly of Sipha flava.</title>
        <authorList>
            <person name="Scully E.D."/>
            <person name="Geib S.M."/>
            <person name="Palmer N.A."/>
            <person name="Koch K."/>
            <person name="Bradshaw J."/>
            <person name="Heng-Moss T."/>
            <person name="Sarath G."/>
        </authorList>
    </citation>
    <scope>NUCLEOTIDE SEQUENCE</scope>
</reference>
<feature type="compositionally biased region" description="Low complexity" evidence="9">
    <location>
        <begin position="2256"/>
        <end position="2265"/>
    </location>
</feature>
<evidence type="ECO:0000256" key="4">
    <source>
        <dbReference type="ARBA" id="ARBA00022833"/>
    </source>
</evidence>
<feature type="compositionally biased region" description="Basic and acidic residues" evidence="9">
    <location>
        <begin position="1100"/>
        <end position="1114"/>
    </location>
</feature>
<dbReference type="SMART" id="SM00249">
    <property type="entry name" value="PHD"/>
    <property type="match status" value="2"/>
</dbReference>
<comment type="function">
    <text evidence="6">May function as a negative regulator of the EGFR/Ras/MAPK signaling pathway during eye development.</text>
</comment>
<dbReference type="OrthoDB" id="20839at2759"/>
<feature type="region of interest" description="Disordered" evidence="9">
    <location>
        <begin position="1"/>
        <end position="51"/>
    </location>
</feature>
<evidence type="ECO:0000256" key="2">
    <source>
        <dbReference type="ARBA" id="ARBA00022737"/>
    </source>
</evidence>
<dbReference type="PROSITE" id="PS01359">
    <property type="entry name" value="ZF_PHD_1"/>
    <property type="match status" value="1"/>
</dbReference>
<keyword evidence="13" id="KW-1185">Reference proteome</keyword>
<feature type="compositionally biased region" description="Basic and acidic residues" evidence="9">
    <location>
        <begin position="1124"/>
        <end position="1149"/>
    </location>
</feature>
<feature type="compositionally biased region" description="Basic and acidic residues" evidence="9">
    <location>
        <begin position="793"/>
        <end position="822"/>
    </location>
</feature>
<evidence type="ECO:0000313" key="14">
    <source>
        <dbReference type="RefSeq" id="XP_025411742.1"/>
    </source>
</evidence>
<dbReference type="Pfam" id="PF13831">
    <property type="entry name" value="PHD_2"/>
    <property type="match status" value="1"/>
</dbReference>
<dbReference type="InterPro" id="IPR019787">
    <property type="entry name" value="Znf_PHD-finger"/>
</dbReference>
<accession>A0A2S2QHL1</accession>
<feature type="domain" description="PHD-type" evidence="11">
    <location>
        <begin position="298"/>
        <end position="415"/>
    </location>
</feature>
<feature type="compositionally biased region" description="Basic and acidic residues" evidence="9">
    <location>
        <begin position="996"/>
        <end position="1015"/>
    </location>
</feature>
<evidence type="ECO:0000259" key="10">
    <source>
        <dbReference type="PROSITE" id="PS50016"/>
    </source>
</evidence>
<feature type="compositionally biased region" description="Basic and acidic residues" evidence="9">
    <location>
        <begin position="895"/>
        <end position="908"/>
    </location>
</feature>